<feature type="compositionally biased region" description="Low complexity" evidence="1">
    <location>
        <begin position="9"/>
        <end position="20"/>
    </location>
</feature>
<dbReference type="EMBL" id="JABNND010000035">
    <property type="protein sequence ID" value="NQX51932.1"/>
    <property type="molecule type" value="Genomic_DNA"/>
</dbReference>
<dbReference type="InterPro" id="IPR027417">
    <property type="entry name" value="P-loop_NTPase"/>
</dbReference>
<dbReference type="EMBL" id="SSWL01000002">
    <property type="protein sequence ID" value="THJ30363.1"/>
    <property type="molecule type" value="Genomic_DNA"/>
</dbReference>
<feature type="region of interest" description="Disordered" evidence="1">
    <location>
        <begin position="1"/>
        <end position="24"/>
    </location>
</feature>
<reference evidence="2 5" key="2">
    <citation type="submission" date="2020-05" db="EMBL/GenBank/DDBJ databases">
        <title>Draft Genome Sequence of Bifidobacterium longum subsp. Infantis BI-G201, a Commercialization Strain.</title>
        <authorList>
            <person name="Song J."/>
            <person name="Xu Y."/>
            <person name="Han D."/>
            <person name="Teng Q."/>
            <person name="Jiang D."/>
            <person name="Liu Q."/>
        </authorList>
    </citation>
    <scope>NUCLEOTIDE SEQUENCE [LARGE SCALE GENOMIC DNA]</scope>
    <source>
        <strain evidence="2 5">BI-G201</strain>
    </source>
</reference>
<evidence type="ECO:0000313" key="2">
    <source>
        <dbReference type="EMBL" id="NQX51932.1"/>
    </source>
</evidence>
<evidence type="ECO:0000313" key="4">
    <source>
        <dbReference type="Proteomes" id="UP000306697"/>
    </source>
</evidence>
<dbReference type="Proteomes" id="UP000551316">
    <property type="component" value="Unassembled WGS sequence"/>
</dbReference>
<protein>
    <submittedName>
        <fullName evidence="3">Uncharacterized protein</fullName>
    </submittedName>
</protein>
<gene>
    <name evidence="3" type="ORF">E6L38_01290</name>
    <name evidence="2" type="ORF">HNS28_11115</name>
</gene>
<dbReference type="Gene3D" id="3.40.50.300">
    <property type="entry name" value="P-loop containing nucleotide triphosphate hydrolases"/>
    <property type="match status" value="1"/>
</dbReference>
<organism evidence="3 4">
    <name type="scientific">Bifidobacterium longum subsp. infantis</name>
    <dbReference type="NCBI Taxonomy" id="1682"/>
    <lineage>
        <taxon>Bacteria</taxon>
        <taxon>Bacillati</taxon>
        <taxon>Actinomycetota</taxon>
        <taxon>Actinomycetes</taxon>
        <taxon>Bifidobacteriales</taxon>
        <taxon>Bifidobacteriaceae</taxon>
        <taxon>Bifidobacterium</taxon>
    </lineage>
</organism>
<dbReference type="Proteomes" id="UP000306697">
    <property type="component" value="Unassembled WGS sequence"/>
</dbReference>
<dbReference type="SUPFAM" id="SSF52540">
    <property type="entry name" value="P-loop containing nucleoside triphosphate hydrolases"/>
    <property type="match status" value="1"/>
</dbReference>
<evidence type="ECO:0000256" key="1">
    <source>
        <dbReference type="SAM" id="MobiDB-lite"/>
    </source>
</evidence>
<sequence>MPVSPVSPSPASSSASPSPSDAVGTVLAGSTQAVRLESQLTTNRVHGSFSPELLILDEPTSGLDPALDLTVMTMLRQLADAGRIHHHAAHRA</sequence>
<dbReference type="AlphaFoldDB" id="A0A4S5BHQ3"/>
<evidence type="ECO:0000313" key="5">
    <source>
        <dbReference type="Proteomes" id="UP000551316"/>
    </source>
</evidence>
<comment type="caution">
    <text evidence="3">The sequence shown here is derived from an EMBL/GenBank/DDBJ whole genome shotgun (WGS) entry which is preliminary data.</text>
</comment>
<accession>A0A4S5BHQ3</accession>
<name>A0A4S5BHQ3_BIFLI</name>
<dbReference type="RefSeq" id="WP_141671871.1">
    <property type="nucleotide sequence ID" value="NZ_CALNDK010000010.1"/>
</dbReference>
<proteinExistence type="predicted"/>
<evidence type="ECO:0000313" key="3">
    <source>
        <dbReference type="EMBL" id="THJ30363.1"/>
    </source>
</evidence>
<reference evidence="3 4" key="1">
    <citation type="submission" date="2019-04" db="EMBL/GenBank/DDBJ databases">
        <title>Genome Announcement To Ensure Probiotic Safety of Bifidobacterium longum subsp infantis UBBI-01.</title>
        <authorList>
            <person name="Sulthana A."/>
            <person name="Lakshmi S.G."/>
            <person name="Madempudi R.S."/>
        </authorList>
    </citation>
    <scope>NUCLEOTIDE SEQUENCE [LARGE SCALE GENOMIC DNA]</scope>
    <source>
        <strain evidence="3 4">UBBI-01</strain>
    </source>
</reference>